<proteinExistence type="predicted"/>
<sequence length="100" mass="11262">MLYFIDSPELSSHRQPVLFSQRGVVQSQFNRPGSLCLNRLDTTKSVHSEKTRAMTVIRKVILSGFFVQDLNGHTKGVFKASFDGSFTQNTPSIQNKRSIT</sequence>
<keyword evidence="2" id="KW-1185">Reference proteome</keyword>
<reference evidence="1 2" key="1">
    <citation type="submission" date="2021-06" db="EMBL/GenBank/DDBJ databases">
        <authorList>
            <person name="Palmer J.M."/>
        </authorList>
    </citation>
    <scope>NUCLEOTIDE SEQUENCE [LARGE SCALE GENOMIC DNA]</scope>
    <source>
        <strain evidence="1 2">AS_MEX2019</strain>
        <tissue evidence="1">Muscle</tissue>
    </source>
</reference>
<accession>A0ABV0ZIH1</accession>
<evidence type="ECO:0000313" key="1">
    <source>
        <dbReference type="EMBL" id="MEQ2305766.1"/>
    </source>
</evidence>
<comment type="caution">
    <text evidence="1">The sequence shown here is derived from an EMBL/GenBank/DDBJ whole genome shotgun (WGS) entry which is preliminary data.</text>
</comment>
<protein>
    <submittedName>
        <fullName evidence="1">Uncharacterized protein</fullName>
    </submittedName>
</protein>
<evidence type="ECO:0000313" key="2">
    <source>
        <dbReference type="Proteomes" id="UP001469553"/>
    </source>
</evidence>
<dbReference type="Proteomes" id="UP001469553">
    <property type="component" value="Unassembled WGS sequence"/>
</dbReference>
<organism evidence="1 2">
    <name type="scientific">Ameca splendens</name>
    <dbReference type="NCBI Taxonomy" id="208324"/>
    <lineage>
        <taxon>Eukaryota</taxon>
        <taxon>Metazoa</taxon>
        <taxon>Chordata</taxon>
        <taxon>Craniata</taxon>
        <taxon>Vertebrata</taxon>
        <taxon>Euteleostomi</taxon>
        <taxon>Actinopterygii</taxon>
        <taxon>Neopterygii</taxon>
        <taxon>Teleostei</taxon>
        <taxon>Neoteleostei</taxon>
        <taxon>Acanthomorphata</taxon>
        <taxon>Ovalentaria</taxon>
        <taxon>Atherinomorphae</taxon>
        <taxon>Cyprinodontiformes</taxon>
        <taxon>Goodeidae</taxon>
        <taxon>Ameca</taxon>
    </lineage>
</organism>
<name>A0ABV0ZIH1_9TELE</name>
<dbReference type="EMBL" id="JAHRIP010065879">
    <property type="protein sequence ID" value="MEQ2305766.1"/>
    <property type="molecule type" value="Genomic_DNA"/>
</dbReference>
<gene>
    <name evidence="1" type="ORF">AMECASPLE_001425</name>
</gene>